<feature type="transmembrane region" description="Helical" evidence="6">
    <location>
        <begin position="167"/>
        <end position="186"/>
    </location>
</feature>
<comment type="similarity">
    <text evidence="6">Belongs to the ABC-2 integral membrane protein family.</text>
</comment>
<keyword evidence="5" id="KW-0046">Antibiotic resistance</keyword>
<dbReference type="PANTHER" id="PTHR43027:SF2">
    <property type="entry name" value="TRANSPORT PERMEASE PROTEIN"/>
    <property type="match status" value="1"/>
</dbReference>
<evidence type="ECO:0000256" key="1">
    <source>
        <dbReference type="ARBA" id="ARBA00004141"/>
    </source>
</evidence>
<dbReference type="InterPro" id="IPR013525">
    <property type="entry name" value="ABC2_TM"/>
</dbReference>
<dbReference type="PANTHER" id="PTHR43027">
    <property type="entry name" value="DOXORUBICIN RESISTANCE ABC TRANSPORTER PERMEASE PROTEIN DRRC-RELATED"/>
    <property type="match status" value="1"/>
</dbReference>
<feature type="transmembrane region" description="Helical" evidence="6">
    <location>
        <begin position="20"/>
        <end position="42"/>
    </location>
</feature>
<dbReference type="EMBL" id="DXGD01000241">
    <property type="protein sequence ID" value="HIW99790.1"/>
    <property type="molecule type" value="Genomic_DNA"/>
</dbReference>
<feature type="transmembrane region" description="Helical" evidence="6">
    <location>
        <begin position="62"/>
        <end position="82"/>
    </location>
</feature>
<evidence type="ECO:0000256" key="5">
    <source>
        <dbReference type="ARBA" id="ARBA00023251"/>
    </source>
</evidence>
<dbReference type="InterPro" id="IPR047817">
    <property type="entry name" value="ABC2_TM_bact-type"/>
</dbReference>
<dbReference type="PROSITE" id="PS51012">
    <property type="entry name" value="ABC_TM2"/>
    <property type="match status" value="1"/>
</dbReference>
<dbReference type="GO" id="GO:0140359">
    <property type="term" value="F:ABC-type transporter activity"/>
    <property type="evidence" value="ECO:0007669"/>
    <property type="project" value="InterPro"/>
</dbReference>
<evidence type="ECO:0000256" key="3">
    <source>
        <dbReference type="ARBA" id="ARBA00022989"/>
    </source>
</evidence>
<dbReference type="Pfam" id="PF01061">
    <property type="entry name" value="ABC2_membrane"/>
    <property type="match status" value="1"/>
</dbReference>
<dbReference type="PRINTS" id="PR00164">
    <property type="entry name" value="ABC2TRNSPORT"/>
</dbReference>
<evidence type="ECO:0000256" key="2">
    <source>
        <dbReference type="ARBA" id="ARBA00022692"/>
    </source>
</evidence>
<feature type="transmembrane region" description="Helical" evidence="6">
    <location>
        <begin position="222"/>
        <end position="243"/>
    </location>
</feature>
<keyword evidence="6" id="KW-1003">Cell membrane</keyword>
<feature type="transmembrane region" description="Helical" evidence="6">
    <location>
        <begin position="102"/>
        <end position="124"/>
    </location>
</feature>
<keyword evidence="4 6" id="KW-0472">Membrane</keyword>
<evidence type="ECO:0000313" key="8">
    <source>
        <dbReference type="EMBL" id="HIW99790.1"/>
    </source>
</evidence>
<feature type="transmembrane region" description="Helical" evidence="6">
    <location>
        <begin position="136"/>
        <end position="160"/>
    </location>
</feature>
<name>A0A9D1USW6_9MICC</name>
<accession>A0A9D1USW6</accession>
<dbReference type="GO" id="GO:0043190">
    <property type="term" value="C:ATP-binding cassette (ABC) transporter complex"/>
    <property type="evidence" value="ECO:0007669"/>
    <property type="project" value="InterPro"/>
</dbReference>
<feature type="domain" description="ABC transmembrane type-2" evidence="7">
    <location>
        <begin position="18"/>
        <end position="246"/>
    </location>
</feature>
<dbReference type="InterPro" id="IPR052902">
    <property type="entry name" value="ABC-2_transporter"/>
</dbReference>
<proteinExistence type="inferred from homology"/>
<comment type="subcellular location">
    <subcellularLocation>
        <location evidence="6">Cell membrane</location>
        <topology evidence="6">Multi-pass membrane protein</topology>
    </subcellularLocation>
    <subcellularLocation>
        <location evidence="1">Membrane</location>
        <topology evidence="1">Multi-pass membrane protein</topology>
    </subcellularLocation>
</comment>
<dbReference type="Proteomes" id="UP000824151">
    <property type="component" value="Unassembled WGS sequence"/>
</dbReference>
<evidence type="ECO:0000256" key="6">
    <source>
        <dbReference type="RuleBase" id="RU361157"/>
    </source>
</evidence>
<protein>
    <recommendedName>
        <fullName evidence="6">Transport permease protein</fullName>
    </recommendedName>
</protein>
<evidence type="ECO:0000256" key="4">
    <source>
        <dbReference type="ARBA" id="ARBA00023136"/>
    </source>
</evidence>
<dbReference type="GO" id="GO:0046677">
    <property type="term" value="P:response to antibiotic"/>
    <property type="evidence" value="ECO:0007669"/>
    <property type="project" value="UniProtKB-KW"/>
</dbReference>
<keyword evidence="6" id="KW-0813">Transport</keyword>
<keyword evidence="2 6" id="KW-0812">Transmembrane</keyword>
<dbReference type="PIRSF" id="PIRSF006648">
    <property type="entry name" value="DrrB"/>
    <property type="match status" value="1"/>
</dbReference>
<evidence type="ECO:0000259" key="7">
    <source>
        <dbReference type="PROSITE" id="PS51012"/>
    </source>
</evidence>
<dbReference type="AlphaFoldDB" id="A0A9D1USW6"/>
<organism evidence="8 9">
    <name type="scientific">Candidatus Nesterenkonia stercoripullorum</name>
    <dbReference type="NCBI Taxonomy" id="2838701"/>
    <lineage>
        <taxon>Bacteria</taxon>
        <taxon>Bacillati</taxon>
        <taxon>Actinomycetota</taxon>
        <taxon>Actinomycetes</taxon>
        <taxon>Micrococcales</taxon>
        <taxon>Micrococcaceae</taxon>
        <taxon>Nesterenkonia</taxon>
    </lineage>
</organism>
<keyword evidence="3 6" id="KW-1133">Transmembrane helix</keyword>
<reference evidence="8" key="1">
    <citation type="journal article" date="2021" name="PeerJ">
        <title>Extensive microbial diversity within the chicken gut microbiome revealed by metagenomics and culture.</title>
        <authorList>
            <person name="Gilroy R."/>
            <person name="Ravi A."/>
            <person name="Getino M."/>
            <person name="Pursley I."/>
            <person name="Horton D.L."/>
            <person name="Alikhan N.F."/>
            <person name="Baker D."/>
            <person name="Gharbi K."/>
            <person name="Hall N."/>
            <person name="Watson M."/>
            <person name="Adriaenssens E.M."/>
            <person name="Foster-Nyarko E."/>
            <person name="Jarju S."/>
            <person name="Secka A."/>
            <person name="Antonio M."/>
            <person name="Oren A."/>
            <person name="Chaudhuri R.R."/>
            <person name="La Ragione R."/>
            <person name="Hildebrand F."/>
            <person name="Pallen M.J."/>
        </authorList>
    </citation>
    <scope>NUCLEOTIDE SEQUENCE</scope>
    <source>
        <strain evidence="8">ChiHejej3B27-3195</strain>
    </source>
</reference>
<comment type="caution">
    <text evidence="8">The sequence shown here is derived from an EMBL/GenBank/DDBJ whole genome shotgun (WGS) entry which is preliminary data.</text>
</comment>
<reference evidence="8" key="2">
    <citation type="submission" date="2021-04" db="EMBL/GenBank/DDBJ databases">
        <authorList>
            <person name="Gilroy R."/>
        </authorList>
    </citation>
    <scope>NUCLEOTIDE SEQUENCE</scope>
    <source>
        <strain evidence="8">ChiHejej3B27-3195</strain>
    </source>
</reference>
<gene>
    <name evidence="8" type="ORF">H9871_06570</name>
</gene>
<sequence length="246" mass="26491">MPPLIRLTAAEARLFFREPLNWSLMLPVAPILLIILGSIPAFREVRDETTGLRMIDQYTPMVVVAGLTILALSMLPQVFAAYREKGVLRRLRTTPVHPSRMLGAHLLLSGAFACGVTIIVLAIARIVFGVPMPENLLGYVLAFVLCALAMLSIGLLLAALAPSGTSAGAVGMILFFPLMFFAGLWIPRSAMNETLLTISDFSPLGAGVQAMQDAAAGDWPQLLHLAVMAGWAVLAGLLAARLFRWE</sequence>
<evidence type="ECO:0000313" key="9">
    <source>
        <dbReference type="Proteomes" id="UP000824151"/>
    </source>
</evidence>
<dbReference type="InterPro" id="IPR000412">
    <property type="entry name" value="ABC_2_transport"/>
</dbReference>